<keyword evidence="2" id="KW-1185">Reference proteome</keyword>
<sequence>MSKSTKRITSFQHKHVLEFGLEIVELEKKGNMLVVTGVHCLFCVYHGQDVKPTSRKRKPTDNIHIFKVPFIKHHYLWHLKQHAETSEDYNELSIDDKKVYFNGKFKRINTMHMYIDTNQNSIYFTISLPIIDVIIKELFYCDGDQILVGVHEVDNKDEEDHHMNLEQIRKKQRRRLL</sequence>
<protein>
    <submittedName>
        <fullName evidence="1">Uncharacterized protein</fullName>
    </submittedName>
</protein>
<evidence type="ECO:0000313" key="1">
    <source>
        <dbReference type="EMBL" id="CAK9195794.1"/>
    </source>
</evidence>
<gene>
    <name evidence="1" type="ORF">CSSPTR1EN2_LOCUS3151</name>
</gene>
<dbReference type="PANTHER" id="PTHR37067">
    <property type="entry name" value="PX DOMAIN-CONTAINING PROTEIN"/>
    <property type="match status" value="1"/>
</dbReference>
<dbReference type="EMBL" id="OZ019903">
    <property type="protein sequence ID" value="CAK9195794.1"/>
    <property type="molecule type" value="Genomic_DNA"/>
</dbReference>
<proteinExistence type="predicted"/>
<accession>A0ABP0TG47</accession>
<name>A0ABP0TG47_9BRYO</name>
<organism evidence="1 2">
    <name type="scientific">Sphagnum troendelagicum</name>
    <dbReference type="NCBI Taxonomy" id="128251"/>
    <lineage>
        <taxon>Eukaryota</taxon>
        <taxon>Viridiplantae</taxon>
        <taxon>Streptophyta</taxon>
        <taxon>Embryophyta</taxon>
        <taxon>Bryophyta</taxon>
        <taxon>Sphagnophytina</taxon>
        <taxon>Sphagnopsida</taxon>
        <taxon>Sphagnales</taxon>
        <taxon>Sphagnaceae</taxon>
        <taxon>Sphagnum</taxon>
    </lineage>
</organism>
<dbReference type="Proteomes" id="UP001497512">
    <property type="component" value="Chromosome 11"/>
</dbReference>
<evidence type="ECO:0000313" key="2">
    <source>
        <dbReference type="Proteomes" id="UP001497512"/>
    </source>
</evidence>
<reference evidence="1" key="1">
    <citation type="submission" date="2024-02" db="EMBL/GenBank/DDBJ databases">
        <authorList>
            <consortium name="ELIXIR-Norway"/>
            <consortium name="Elixir Norway"/>
        </authorList>
    </citation>
    <scope>NUCLEOTIDE SEQUENCE</scope>
</reference>
<dbReference type="PANTHER" id="PTHR37067:SF3">
    <property type="entry name" value="PX DOMAIN-CONTAINING PROTEIN"/>
    <property type="match status" value="1"/>
</dbReference>